<keyword evidence="1" id="KW-0808">Transferase</keyword>
<dbReference type="InterPro" id="IPR029063">
    <property type="entry name" value="SAM-dependent_MTases_sf"/>
</dbReference>
<evidence type="ECO:0000313" key="1">
    <source>
        <dbReference type="EMBL" id="ADK68742.1"/>
    </source>
</evidence>
<keyword evidence="1" id="KW-0489">Methyltransferase</keyword>
<dbReference type="Gene3D" id="3.40.50.150">
    <property type="entry name" value="Vaccinia Virus protein VP39"/>
    <property type="match status" value="1"/>
</dbReference>
<accession>E1QX89</accession>
<keyword evidence="2" id="KW-1185">Reference proteome</keyword>
<dbReference type="GO" id="GO:0032259">
    <property type="term" value="P:methylation"/>
    <property type="evidence" value="ECO:0007669"/>
    <property type="project" value="UniProtKB-KW"/>
</dbReference>
<organism evidence="1 2">
    <name type="scientific">Olsenella uli (strain ATCC 49627 / DSM 7084 / CCUG 31166 / CIP 109912 / JCM 12494 / LMG 11480 / NCIMB 702895 / VPI D76D-27C)</name>
    <name type="common">Lactobacillus uli</name>
    <dbReference type="NCBI Taxonomy" id="633147"/>
    <lineage>
        <taxon>Bacteria</taxon>
        <taxon>Bacillati</taxon>
        <taxon>Actinomycetota</taxon>
        <taxon>Coriobacteriia</taxon>
        <taxon>Coriobacteriales</taxon>
        <taxon>Atopobiaceae</taxon>
        <taxon>Olsenella</taxon>
    </lineage>
</organism>
<evidence type="ECO:0000313" key="2">
    <source>
        <dbReference type="Proteomes" id="UP000000333"/>
    </source>
</evidence>
<proteinExistence type="predicted"/>
<protein>
    <submittedName>
        <fullName evidence="1">Methyltransferase type 12</fullName>
    </submittedName>
</protein>
<gene>
    <name evidence="1" type="ordered locus">Olsu_1644</name>
</gene>
<dbReference type="AlphaFoldDB" id="E1QX89"/>
<name>E1QX89_OLSUV</name>
<dbReference type="KEGG" id="ols:Olsu_1644"/>
<dbReference type="eggNOG" id="COG0500">
    <property type="taxonomic scope" value="Bacteria"/>
</dbReference>
<dbReference type="HOGENOM" id="CLU_067024_0_0_11"/>
<dbReference type="EMBL" id="CP002106">
    <property type="protein sequence ID" value="ADK68742.1"/>
    <property type="molecule type" value="Genomic_DNA"/>
</dbReference>
<dbReference type="SUPFAM" id="SSF53335">
    <property type="entry name" value="S-adenosyl-L-methionine-dependent methyltransferases"/>
    <property type="match status" value="1"/>
</dbReference>
<dbReference type="GO" id="GO:0008168">
    <property type="term" value="F:methyltransferase activity"/>
    <property type="evidence" value="ECO:0007669"/>
    <property type="project" value="UniProtKB-KW"/>
</dbReference>
<dbReference type="Proteomes" id="UP000000333">
    <property type="component" value="Chromosome"/>
</dbReference>
<sequence>MNTDVARRMNSLNAEFYRAQASSFCQTRQAPWPGWGRVVSLAGIAVTATPSTLSVLDVACGNLRFGTYLASRMASSPVPARVAYCAVDSCPSLVRRCAPPLPWKVDFTQIDLVERLLNGVPLAFPAPASAPADLTVCFGFMHHVPTWAARVALLRALLGATRPGGTCAVSLWQFMNSPRLARRARETTVEALGSLGLAPSDLDADDYLVGWQGLPDVWRYCHSFDADGITALVDAVSDLSTVRERFSSDGRTGNLNTYLVFRRHAAC</sequence>
<reference evidence="1 2" key="1">
    <citation type="journal article" date="2010" name="Stand. Genomic Sci.">
        <title>Complete genome sequence of Olsenella uli type strain (VPI D76D-27C).</title>
        <authorList>
            <person name="Goker M."/>
            <person name="Held B."/>
            <person name="Lucas S."/>
            <person name="Nolan M."/>
            <person name="Yasawong M."/>
            <person name="Glavina Del Rio T."/>
            <person name="Tice H."/>
            <person name="Cheng J.F."/>
            <person name="Bruce D."/>
            <person name="Detter J.C."/>
            <person name="Tapia R."/>
            <person name="Han C."/>
            <person name="Goodwin L."/>
            <person name="Pitluck S."/>
            <person name="Liolios K."/>
            <person name="Ivanova N."/>
            <person name="Mavromatis K."/>
            <person name="Mikhailova N."/>
            <person name="Pati A."/>
            <person name="Chen A."/>
            <person name="Palaniappan K."/>
            <person name="Land M."/>
            <person name="Hauser L."/>
            <person name="Chang Y.J."/>
            <person name="Jeffries C.D."/>
            <person name="Rohde M."/>
            <person name="Sikorski J."/>
            <person name="Pukall R."/>
            <person name="Woyke T."/>
            <person name="Bristow J."/>
            <person name="Eisen J.A."/>
            <person name="Markowitz V."/>
            <person name="Hugenholtz P."/>
            <person name="Kyrpides N.C."/>
            <person name="Klenk H.P."/>
            <person name="Lapidus A."/>
        </authorList>
    </citation>
    <scope>NUCLEOTIDE SEQUENCE [LARGE SCALE GENOMIC DNA]</scope>
    <source>
        <strain evidence="2">ATCC 49627 / DSM 7084 / CIP 109912 / JCM 12494 / NCIMB 702895 / VPI D76D-27C</strain>
    </source>
</reference>
<dbReference type="STRING" id="633147.Olsu_1644"/>